<keyword evidence="2 5" id="KW-0067">ATP-binding</keyword>
<keyword evidence="1" id="KW-0547">Nucleotide-binding</keyword>
<accession>A0A929QY09</accession>
<evidence type="ECO:0000256" key="2">
    <source>
        <dbReference type="ARBA" id="ARBA00022840"/>
    </source>
</evidence>
<dbReference type="InterPro" id="IPR027417">
    <property type="entry name" value="P-loop_NTPase"/>
</dbReference>
<evidence type="ECO:0000256" key="1">
    <source>
        <dbReference type="ARBA" id="ARBA00022741"/>
    </source>
</evidence>
<dbReference type="Pfam" id="PF00005">
    <property type="entry name" value="ABC_tran"/>
    <property type="match status" value="2"/>
</dbReference>
<dbReference type="AlphaFoldDB" id="A0A929QY09"/>
<dbReference type="SMART" id="SM00382">
    <property type="entry name" value="AAA"/>
    <property type="match status" value="2"/>
</dbReference>
<protein>
    <submittedName>
        <fullName evidence="5">ABC-F family ATP-binding cassette domain-containing protein</fullName>
    </submittedName>
</protein>
<dbReference type="PROSITE" id="PS50893">
    <property type="entry name" value="ABC_TRANSPORTER_2"/>
    <property type="match status" value="2"/>
</dbReference>
<sequence length="661" mass="69651">MAHLLGTQSVAAMAGSRRLLESVDVGLDDGSRVGILGPNGAGKSTLLRIVAGIQEPDGGVVTRRDGLRVAVLSQADALDPADTVAAAVHPGRAEYEWASDPRVRDIHEGLLASVPLAAAVGALSGGQRRRVALARVLAADADIVCLDEPTNHLDVEGVAWLAHHLNARFARPGASGALLAVTHDRWFLDAVCEHIWEVVPGVDPGGERPQIPGRVEIYDGSYAAYTLARAERARQAGVAARKRANLLTKELAWLRRGAPARTSKPKFHIAAAEALIADTPPPRDSVELVEMASARLGKDVIDLEDVSVSFTRPDSSRLDVLRGVTWRLAPGERVGVVGVNGAGKTTVLNLLRGEVEPTGGRVRRGKTVRVATLSQETRELDAVAGMRVVEAVADIARTVVAGGKEITAQQMTERMGFTRERAHTRVKEISGGERRRLQLMRLLMSQPNVLLLDEPTNDLDTDTLAAMEDLLDSFAGTLVVVSHDRYLLERVTDHQVALLGDGTLRALPGGVEQYLQMRRDAATDPSGGAAGGANNSAEPGGAAEPRGVAIGNGSAAGGTRPGPDGGGAPTGAGTGARGANAASSAERRAAKKEADRLDRRIARLRGRAAELEGELEALAVQVASDPGAIDSLARVSAEHQRVLDDIDGLEEAWLEAAELLE</sequence>
<feature type="domain" description="ABC transporter" evidence="4">
    <location>
        <begin position="301"/>
        <end position="526"/>
    </location>
</feature>
<reference evidence="5" key="1">
    <citation type="submission" date="2020-04" db="EMBL/GenBank/DDBJ databases">
        <title>Deep metagenomics examines the oral microbiome during advanced dental caries in children, revealing novel taxa and co-occurrences with host molecules.</title>
        <authorList>
            <person name="Baker J.L."/>
            <person name="Morton J.T."/>
            <person name="Dinis M."/>
            <person name="Alvarez R."/>
            <person name="Tran N.C."/>
            <person name="Knight R."/>
            <person name="Edlund A."/>
        </authorList>
    </citation>
    <scope>NUCLEOTIDE SEQUENCE</scope>
    <source>
        <strain evidence="5">JCVI_32_bin.64</strain>
    </source>
</reference>
<dbReference type="InterPro" id="IPR017871">
    <property type="entry name" value="ABC_transporter-like_CS"/>
</dbReference>
<feature type="compositionally biased region" description="Basic and acidic residues" evidence="3">
    <location>
        <begin position="585"/>
        <end position="594"/>
    </location>
</feature>
<gene>
    <name evidence="5" type="ORF">HXK03_00460</name>
</gene>
<evidence type="ECO:0000259" key="4">
    <source>
        <dbReference type="PROSITE" id="PS50893"/>
    </source>
</evidence>
<evidence type="ECO:0000313" key="5">
    <source>
        <dbReference type="EMBL" id="MBF0939337.1"/>
    </source>
</evidence>
<dbReference type="InterPro" id="IPR003593">
    <property type="entry name" value="AAA+_ATPase"/>
</dbReference>
<feature type="compositionally biased region" description="Low complexity" evidence="3">
    <location>
        <begin position="532"/>
        <end position="544"/>
    </location>
</feature>
<dbReference type="GO" id="GO:0016887">
    <property type="term" value="F:ATP hydrolysis activity"/>
    <property type="evidence" value="ECO:0007669"/>
    <property type="project" value="InterPro"/>
</dbReference>
<name>A0A929QY09_9ACTO</name>
<proteinExistence type="predicted"/>
<dbReference type="Gene3D" id="3.40.50.300">
    <property type="entry name" value="P-loop containing nucleotide triphosphate hydrolases"/>
    <property type="match status" value="2"/>
</dbReference>
<dbReference type="InterPro" id="IPR003439">
    <property type="entry name" value="ABC_transporter-like_ATP-bd"/>
</dbReference>
<evidence type="ECO:0000256" key="3">
    <source>
        <dbReference type="SAM" id="MobiDB-lite"/>
    </source>
</evidence>
<feature type="region of interest" description="Disordered" evidence="3">
    <location>
        <begin position="522"/>
        <end position="594"/>
    </location>
</feature>
<evidence type="ECO:0000313" key="6">
    <source>
        <dbReference type="Proteomes" id="UP000718630"/>
    </source>
</evidence>
<organism evidence="5 6">
    <name type="scientific">Schaalia georgiae</name>
    <dbReference type="NCBI Taxonomy" id="52768"/>
    <lineage>
        <taxon>Bacteria</taxon>
        <taxon>Bacillati</taxon>
        <taxon>Actinomycetota</taxon>
        <taxon>Actinomycetes</taxon>
        <taxon>Actinomycetales</taxon>
        <taxon>Actinomycetaceae</taxon>
        <taxon>Schaalia</taxon>
    </lineage>
</organism>
<dbReference type="Proteomes" id="UP000718630">
    <property type="component" value="Unassembled WGS sequence"/>
</dbReference>
<dbReference type="CDD" id="cd03221">
    <property type="entry name" value="ABCF_EF-3"/>
    <property type="match status" value="1"/>
</dbReference>
<comment type="caution">
    <text evidence="5">The sequence shown here is derived from an EMBL/GenBank/DDBJ whole genome shotgun (WGS) entry which is preliminary data.</text>
</comment>
<dbReference type="GO" id="GO:0005524">
    <property type="term" value="F:ATP binding"/>
    <property type="evidence" value="ECO:0007669"/>
    <property type="project" value="UniProtKB-KW"/>
</dbReference>
<dbReference type="PANTHER" id="PTHR42855">
    <property type="entry name" value="ABC TRANSPORTER ATP-BINDING SUBUNIT"/>
    <property type="match status" value="1"/>
</dbReference>
<dbReference type="PANTHER" id="PTHR42855:SF1">
    <property type="entry name" value="ABC TRANSPORTER DOMAIN-CONTAINING PROTEIN"/>
    <property type="match status" value="1"/>
</dbReference>
<feature type="domain" description="ABC transporter" evidence="4">
    <location>
        <begin position="5"/>
        <end position="225"/>
    </location>
</feature>
<dbReference type="EMBL" id="JABZFZ010000010">
    <property type="protein sequence ID" value="MBF0939337.1"/>
    <property type="molecule type" value="Genomic_DNA"/>
</dbReference>
<feature type="compositionally biased region" description="Gly residues" evidence="3">
    <location>
        <begin position="554"/>
        <end position="576"/>
    </location>
</feature>
<dbReference type="InterPro" id="IPR051309">
    <property type="entry name" value="ABCF_ATPase"/>
</dbReference>
<dbReference type="PROSITE" id="PS00211">
    <property type="entry name" value="ABC_TRANSPORTER_1"/>
    <property type="match status" value="1"/>
</dbReference>
<dbReference type="SUPFAM" id="SSF52540">
    <property type="entry name" value="P-loop containing nucleoside triphosphate hydrolases"/>
    <property type="match status" value="2"/>
</dbReference>